<sequence length="214" mass="23704">MFRFVHGWGFDAALWDAMRATLGGDASDLGYFGELREFGDDGRPFVAVGHSLAALLWLKALPPNCAGLVAINGFDRFAGEPGDPTAVPRRMVERMIARFRERPAQVLVDFRERCGAERPVTATLQTERLLQELEVLRDTDAREAARRLHCPVLVLHGNEDAILPPAMREAVFSGSRHVKRHALSGHGHLLPLTAPEWCAEHVRAFAQRLPGLVS</sequence>
<organism evidence="2 3">
    <name type="scientific">Tardibacter chloracetimidivorans</name>
    <dbReference type="NCBI Taxonomy" id="1921510"/>
    <lineage>
        <taxon>Bacteria</taxon>
        <taxon>Pseudomonadati</taxon>
        <taxon>Pseudomonadota</taxon>
        <taxon>Alphaproteobacteria</taxon>
        <taxon>Sphingomonadales</taxon>
        <taxon>Sphingomonadaceae</taxon>
        <taxon>Tardibacter</taxon>
    </lineage>
</organism>
<name>A0A1L3ZRT7_9SPHN</name>
<keyword evidence="3" id="KW-1185">Reference proteome</keyword>
<dbReference type="Gene3D" id="3.40.50.1820">
    <property type="entry name" value="alpha/beta hydrolase"/>
    <property type="match status" value="1"/>
</dbReference>
<dbReference type="Proteomes" id="UP000182063">
    <property type="component" value="Chromosome"/>
</dbReference>
<dbReference type="STRING" id="1921510.BSL82_02605"/>
<feature type="domain" description="AB hydrolase-1" evidence="1">
    <location>
        <begin position="32"/>
        <end position="200"/>
    </location>
</feature>
<dbReference type="Pfam" id="PF12697">
    <property type="entry name" value="Abhydrolase_6"/>
    <property type="match status" value="1"/>
</dbReference>
<dbReference type="RefSeq" id="WP_072595908.1">
    <property type="nucleotide sequence ID" value="NZ_CP018221.1"/>
</dbReference>
<evidence type="ECO:0000313" key="2">
    <source>
        <dbReference type="EMBL" id="API58335.1"/>
    </source>
</evidence>
<protein>
    <recommendedName>
        <fullName evidence="1">AB hydrolase-1 domain-containing protein</fullName>
    </recommendedName>
</protein>
<dbReference type="InterPro" id="IPR029058">
    <property type="entry name" value="AB_hydrolase_fold"/>
</dbReference>
<dbReference type="AlphaFoldDB" id="A0A1L3ZRT7"/>
<gene>
    <name evidence="2" type="ORF">BSL82_02605</name>
</gene>
<dbReference type="InterPro" id="IPR000073">
    <property type="entry name" value="AB_hydrolase_1"/>
</dbReference>
<proteinExistence type="predicted"/>
<reference evidence="3" key="1">
    <citation type="submission" date="2016-11" db="EMBL/GenBank/DDBJ databases">
        <title>Complete Genome Sequence of alachlor-degrading Sphingomonas sp. strain JJ-A5.</title>
        <authorList>
            <person name="Lee H."/>
            <person name="Ka J.-O."/>
        </authorList>
    </citation>
    <scope>NUCLEOTIDE SEQUENCE [LARGE SCALE GENOMIC DNA]</scope>
    <source>
        <strain evidence="3">JJ-A5</strain>
    </source>
</reference>
<dbReference type="KEGG" id="sphj:BSL82_02605"/>
<dbReference type="OrthoDB" id="7165362at2"/>
<evidence type="ECO:0000313" key="3">
    <source>
        <dbReference type="Proteomes" id="UP000182063"/>
    </source>
</evidence>
<dbReference type="SUPFAM" id="SSF53474">
    <property type="entry name" value="alpha/beta-Hydrolases"/>
    <property type="match status" value="1"/>
</dbReference>
<evidence type="ECO:0000259" key="1">
    <source>
        <dbReference type="Pfam" id="PF12697"/>
    </source>
</evidence>
<accession>A0A1L3ZRT7</accession>
<dbReference type="EMBL" id="CP018221">
    <property type="protein sequence ID" value="API58335.1"/>
    <property type="molecule type" value="Genomic_DNA"/>
</dbReference>